<name>A0A3B3SKE6_9TELE</name>
<proteinExistence type="inferred from homology"/>
<accession>A0A3B3SKE6</accession>
<dbReference type="Proteomes" id="UP000261540">
    <property type="component" value="Unplaced"/>
</dbReference>
<evidence type="ECO:0000256" key="2">
    <source>
        <dbReference type="ARBA" id="ARBA00007087"/>
    </source>
</evidence>
<dbReference type="Gene3D" id="1.10.150.510">
    <property type="entry name" value="Receptor activity modifying family"/>
    <property type="match status" value="1"/>
</dbReference>
<dbReference type="GO" id="GO:0031623">
    <property type="term" value="P:receptor internalization"/>
    <property type="evidence" value="ECO:0007669"/>
    <property type="project" value="TreeGrafter"/>
</dbReference>
<organism evidence="15 16">
    <name type="scientific">Paramormyrops kingsleyae</name>
    <dbReference type="NCBI Taxonomy" id="1676925"/>
    <lineage>
        <taxon>Eukaryota</taxon>
        <taxon>Metazoa</taxon>
        <taxon>Chordata</taxon>
        <taxon>Craniata</taxon>
        <taxon>Vertebrata</taxon>
        <taxon>Euteleostomi</taxon>
        <taxon>Actinopterygii</taxon>
        <taxon>Neopterygii</taxon>
        <taxon>Teleostei</taxon>
        <taxon>Osteoglossocephala</taxon>
        <taxon>Osteoglossomorpha</taxon>
        <taxon>Osteoglossiformes</taxon>
        <taxon>Mormyridae</taxon>
        <taxon>Paramormyrops</taxon>
    </lineage>
</organism>
<evidence type="ECO:0000256" key="5">
    <source>
        <dbReference type="ARBA" id="ARBA00022692"/>
    </source>
</evidence>
<dbReference type="GeneTree" id="ENSGT00940000159224"/>
<keyword evidence="5 14" id="KW-0812">Transmembrane</keyword>
<evidence type="ECO:0000256" key="7">
    <source>
        <dbReference type="ARBA" id="ARBA00022989"/>
    </source>
</evidence>
<keyword evidence="9" id="KW-1015">Disulfide bond</keyword>
<reference evidence="15" key="1">
    <citation type="submission" date="2025-08" db="UniProtKB">
        <authorList>
            <consortium name="Ensembl"/>
        </authorList>
    </citation>
    <scope>IDENTIFICATION</scope>
</reference>
<dbReference type="PANTHER" id="PTHR14076:SF3">
    <property type="entry name" value="RECEPTOR ACTIVITY-MODIFYING PROTEIN 1"/>
    <property type="match status" value="1"/>
</dbReference>
<dbReference type="InterPro" id="IPR038126">
    <property type="entry name" value="RAMP_sf"/>
</dbReference>
<sequence>MHTTMLTFFTFRMSLTWYLYVSPASSLAFHIVSVATCSAGYQYAIEEICLAKFKLDMEALDHRHWCNWDDTVESYGQLTNCTFVIALNMDCFWPNHLVNDFFIRIHKHYFQNCALSGRLLQDPPSRILGPFIVVPILITLLITALVVWRSKRSEGIM</sequence>
<dbReference type="Ensembl" id="ENSPKIT00000011631.1">
    <property type="protein sequence ID" value="ENSPKIP00000030800.1"/>
    <property type="gene ID" value="ENSPKIG00000011521.1"/>
</dbReference>
<comment type="similarity">
    <text evidence="2">Belongs to the RAMP family.</text>
</comment>
<evidence type="ECO:0000313" key="16">
    <source>
        <dbReference type="Proteomes" id="UP000261540"/>
    </source>
</evidence>
<evidence type="ECO:0000256" key="3">
    <source>
        <dbReference type="ARBA" id="ARBA00022448"/>
    </source>
</evidence>
<dbReference type="GO" id="GO:0006816">
    <property type="term" value="P:calcium ion transport"/>
    <property type="evidence" value="ECO:0007669"/>
    <property type="project" value="TreeGrafter"/>
</dbReference>
<comment type="subunit">
    <text evidence="13">Heterodimer of CALCRL and RAMP1; the interaction induces allosteric modulation of CALCRL function and CGRP1/CALCA and CGRP2/CALCB ligand specificity. Heterodimer of CALCR and RAMP1; interaction forms the AMYR1 receptor complex for amylin/IAPP and CGRP1/CALCA ligands.</text>
</comment>
<feature type="transmembrane region" description="Helical" evidence="14">
    <location>
        <begin position="127"/>
        <end position="148"/>
    </location>
</feature>
<evidence type="ECO:0000256" key="10">
    <source>
        <dbReference type="ARBA" id="ARBA00023170"/>
    </source>
</evidence>
<keyword evidence="7 14" id="KW-1133">Transmembrane helix</keyword>
<keyword evidence="4" id="KW-1003">Cell membrane</keyword>
<reference evidence="15" key="2">
    <citation type="submission" date="2025-09" db="UniProtKB">
        <authorList>
            <consortium name="Ensembl"/>
        </authorList>
    </citation>
    <scope>IDENTIFICATION</scope>
</reference>
<keyword evidence="8 14" id="KW-0472">Membrane</keyword>
<dbReference type="InterPro" id="IPR006985">
    <property type="entry name" value="RAMP"/>
</dbReference>
<evidence type="ECO:0000256" key="6">
    <source>
        <dbReference type="ARBA" id="ARBA00022729"/>
    </source>
</evidence>
<keyword evidence="10" id="KW-0675">Receptor</keyword>
<dbReference type="GO" id="GO:0006886">
    <property type="term" value="P:intracellular protein transport"/>
    <property type="evidence" value="ECO:0007669"/>
    <property type="project" value="InterPro"/>
</dbReference>
<comment type="function">
    <text evidence="12">Accessory protein that interacts with and modulates the function of G-protein coupled receptors including calcitonin gene-related peptide type 1 receptor (CALCRL) and calcitonin receptor (CALCR). Required for the transport of CALCRL to the plasma membrane. Together with CALCRL, form the receptor complex for the calcitonin gene-related peptides CGRP1/CALCA and CGRP2/CALCB. Together with CALCR, form the AMYR1 receptor complex for amylin/IAPP and CGRP1/CALCA.</text>
</comment>
<evidence type="ECO:0000256" key="1">
    <source>
        <dbReference type="ARBA" id="ARBA00004251"/>
    </source>
</evidence>
<protein>
    <recommendedName>
        <fullName evidence="11">Receptor activity-modifying protein 1</fullName>
    </recommendedName>
</protein>
<dbReference type="STRING" id="1676925.ENSPKIP00000030800"/>
<evidence type="ECO:0000256" key="13">
    <source>
        <dbReference type="ARBA" id="ARBA00049674"/>
    </source>
</evidence>
<dbReference type="GO" id="GO:0008277">
    <property type="term" value="P:regulation of G protein-coupled receptor signaling pathway"/>
    <property type="evidence" value="ECO:0007669"/>
    <property type="project" value="InterPro"/>
</dbReference>
<keyword evidence="6" id="KW-0732">Signal</keyword>
<evidence type="ECO:0000256" key="12">
    <source>
        <dbReference type="ARBA" id="ARBA00049570"/>
    </source>
</evidence>
<dbReference type="GO" id="GO:0005886">
    <property type="term" value="C:plasma membrane"/>
    <property type="evidence" value="ECO:0007669"/>
    <property type="project" value="UniProtKB-SubCell"/>
</dbReference>
<comment type="subcellular location">
    <subcellularLocation>
        <location evidence="1">Cell membrane</location>
        <topology evidence="1">Single-pass type I membrane protein</topology>
    </subcellularLocation>
</comment>
<dbReference type="GO" id="GO:0009986">
    <property type="term" value="C:cell surface"/>
    <property type="evidence" value="ECO:0007669"/>
    <property type="project" value="TreeGrafter"/>
</dbReference>
<dbReference type="GO" id="GO:0015026">
    <property type="term" value="F:coreceptor activity"/>
    <property type="evidence" value="ECO:0007669"/>
    <property type="project" value="InterPro"/>
</dbReference>
<dbReference type="Pfam" id="PF04901">
    <property type="entry name" value="RAMP"/>
    <property type="match status" value="1"/>
</dbReference>
<dbReference type="GO" id="GO:0043235">
    <property type="term" value="C:receptor complex"/>
    <property type="evidence" value="ECO:0007669"/>
    <property type="project" value="TreeGrafter"/>
</dbReference>
<evidence type="ECO:0000256" key="9">
    <source>
        <dbReference type="ARBA" id="ARBA00023157"/>
    </source>
</evidence>
<evidence type="ECO:0000256" key="14">
    <source>
        <dbReference type="SAM" id="Phobius"/>
    </source>
</evidence>
<keyword evidence="16" id="KW-1185">Reference proteome</keyword>
<dbReference type="PANTHER" id="PTHR14076">
    <property type="entry name" value="RECEPTOR ACTIVITY MODIFYING PROTEIN RAMP"/>
    <property type="match status" value="1"/>
</dbReference>
<evidence type="ECO:0000256" key="8">
    <source>
        <dbReference type="ARBA" id="ARBA00023136"/>
    </source>
</evidence>
<dbReference type="AlphaFoldDB" id="A0A3B3SKE6"/>
<evidence type="ECO:0000256" key="4">
    <source>
        <dbReference type="ARBA" id="ARBA00022475"/>
    </source>
</evidence>
<dbReference type="GO" id="GO:0072659">
    <property type="term" value="P:protein localization to plasma membrane"/>
    <property type="evidence" value="ECO:0007669"/>
    <property type="project" value="TreeGrafter"/>
</dbReference>
<keyword evidence="3" id="KW-0813">Transport</keyword>
<dbReference type="GO" id="GO:0032870">
    <property type="term" value="P:cellular response to hormone stimulus"/>
    <property type="evidence" value="ECO:0007669"/>
    <property type="project" value="TreeGrafter"/>
</dbReference>
<evidence type="ECO:0000256" key="11">
    <source>
        <dbReference type="ARBA" id="ARBA00041071"/>
    </source>
</evidence>
<evidence type="ECO:0000313" key="15">
    <source>
        <dbReference type="Ensembl" id="ENSPKIP00000030800.1"/>
    </source>
</evidence>
<dbReference type="GO" id="GO:0007186">
    <property type="term" value="P:G protein-coupled receptor signaling pathway"/>
    <property type="evidence" value="ECO:0007669"/>
    <property type="project" value="TreeGrafter"/>
</dbReference>